<evidence type="ECO:0000313" key="1">
    <source>
        <dbReference type="EMBL" id="MBM7701342.1"/>
    </source>
</evidence>
<keyword evidence="1" id="KW-0946">Virion</keyword>
<protein>
    <submittedName>
        <fullName evidence="1">Spore coat protein YsxE</fullName>
    </submittedName>
</protein>
<dbReference type="InterPro" id="IPR011009">
    <property type="entry name" value="Kinase-like_dom_sf"/>
</dbReference>
<dbReference type="InterPro" id="IPR047175">
    <property type="entry name" value="CotS-like"/>
</dbReference>
<dbReference type="NCBIfam" id="TIGR02904">
    <property type="entry name" value="spore_ysxE"/>
    <property type="match status" value="1"/>
</dbReference>
<dbReference type="InterPro" id="IPR014253">
    <property type="entry name" value="Spore_coat_YsxE"/>
</dbReference>
<keyword evidence="1" id="KW-0167">Capsid protein</keyword>
<name>A0ABS2QPH5_9BACI</name>
<proteinExistence type="predicted"/>
<gene>
    <name evidence="1" type="ORF">JOC83_000168</name>
</gene>
<evidence type="ECO:0000313" key="2">
    <source>
        <dbReference type="Proteomes" id="UP000809829"/>
    </source>
</evidence>
<keyword evidence="2" id="KW-1185">Reference proteome</keyword>
<dbReference type="Proteomes" id="UP000809829">
    <property type="component" value="Unassembled WGS sequence"/>
</dbReference>
<dbReference type="RefSeq" id="WP_205182602.1">
    <property type="nucleotide sequence ID" value="NZ_JAFBFC010000001.1"/>
</dbReference>
<organism evidence="1 2">
    <name type="scientific">Priestia iocasae</name>
    <dbReference type="NCBI Taxonomy" id="2291674"/>
    <lineage>
        <taxon>Bacteria</taxon>
        <taxon>Bacillati</taxon>
        <taxon>Bacillota</taxon>
        <taxon>Bacilli</taxon>
        <taxon>Bacillales</taxon>
        <taxon>Bacillaceae</taxon>
        <taxon>Priestia</taxon>
    </lineage>
</organism>
<dbReference type="Gene3D" id="3.90.1200.10">
    <property type="match status" value="1"/>
</dbReference>
<dbReference type="PANTHER" id="PTHR39179">
    <property type="entry name" value="SPORE COAT PROTEIN I"/>
    <property type="match status" value="1"/>
</dbReference>
<reference evidence="1 2" key="1">
    <citation type="submission" date="2021-01" db="EMBL/GenBank/DDBJ databases">
        <title>Genomic Encyclopedia of Type Strains, Phase IV (KMG-IV): sequencing the most valuable type-strain genomes for metagenomic binning, comparative biology and taxonomic classification.</title>
        <authorList>
            <person name="Goeker M."/>
        </authorList>
    </citation>
    <scope>NUCLEOTIDE SEQUENCE [LARGE SCALE GENOMIC DNA]</scope>
    <source>
        <strain evidence="1 2">DSM 104297</strain>
    </source>
</reference>
<comment type="caution">
    <text evidence="1">The sequence shown here is derived from an EMBL/GenBank/DDBJ whole genome shotgun (WGS) entry which is preliminary data.</text>
</comment>
<dbReference type="PANTHER" id="PTHR39179:SF3">
    <property type="entry name" value="COTS-RELATED PROTEIN"/>
    <property type="match status" value="1"/>
</dbReference>
<dbReference type="EMBL" id="JAFBFC010000001">
    <property type="protein sequence ID" value="MBM7701342.1"/>
    <property type="molecule type" value="Genomic_DNA"/>
</dbReference>
<sequence length="347" mass="41627">MNNDQLTYGPLLQQYRLELDFIEDYGKVKKVYTSQGVFALKRVDDQSLSSNHFIQKVQHLHQKGFMKFVPIYQTTEGAFMVPYRNASYYLMPWLPDHPTEERDIRYHKLFQELAQLHALSAYEVDVVEEDIEKHYEALKKTWEDRQAELEQYVVESEKKIYMSPFELYFCTFYYETTRALEYAQEKLKQWYDYTKEKEKIRLTTVHGKLSSKHFVYDEKGNGYFINFEHARDASPIYDLVSFYFRSLKTYPMTTLDSYEWYATYEQHFSLREEERLLLHMYLAFPEPVYQAVVQYKHNRQAKSELEHTKSLLTSFWLSKNLEQLNLKIDAVDQQRKQAAEAAAQSQT</sequence>
<accession>A0ABS2QPH5</accession>
<dbReference type="SUPFAM" id="SSF56112">
    <property type="entry name" value="Protein kinase-like (PK-like)"/>
    <property type="match status" value="1"/>
</dbReference>
<dbReference type="Gene3D" id="3.30.200.20">
    <property type="entry name" value="Phosphorylase Kinase, domain 1"/>
    <property type="match status" value="1"/>
</dbReference>